<evidence type="ECO:0000259" key="1">
    <source>
        <dbReference type="Pfam" id="PF14479"/>
    </source>
</evidence>
<dbReference type="SUPFAM" id="SSF56112">
    <property type="entry name" value="Protein kinase-like (PK-like)"/>
    <property type="match status" value="1"/>
</dbReference>
<comment type="caution">
    <text evidence="2">The sequence shown here is derived from an EMBL/GenBank/DDBJ whole genome shotgun (WGS) entry which is preliminary data.</text>
</comment>
<dbReference type="Gene3D" id="1.10.510.10">
    <property type="entry name" value="Transferase(Phosphotransferase) domain 1"/>
    <property type="match status" value="1"/>
</dbReference>
<dbReference type="PANTHER" id="PTHR37542">
    <property type="entry name" value="HELO DOMAIN-CONTAINING PROTEIN-RELATED"/>
    <property type="match status" value="1"/>
</dbReference>
<dbReference type="PANTHER" id="PTHR37542:SF3">
    <property type="entry name" value="PRION-INHIBITION AND PROPAGATION HELO DOMAIN-CONTAINING PROTEIN"/>
    <property type="match status" value="1"/>
</dbReference>
<dbReference type="AlphaFoldDB" id="A0A8T9C426"/>
<protein>
    <recommendedName>
        <fullName evidence="1">Prion-inhibition and propagation HeLo domain-containing protein</fullName>
    </recommendedName>
</protein>
<dbReference type="Pfam" id="PF14479">
    <property type="entry name" value="HeLo"/>
    <property type="match status" value="1"/>
</dbReference>
<dbReference type="EMBL" id="QGMK01001473">
    <property type="protein sequence ID" value="TVY68687.1"/>
    <property type="molecule type" value="Genomic_DNA"/>
</dbReference>
<dbReference type="OrthoDB" id="1911848at2759"/>
<evidence type="ECO:0000313" key="2">
    <source>
        <dbReference type="EMBL" id="TVY68687.1"/>
    </source>
</evidence>
<organism evidence="2 3">
    <name type="scientific">Lachnellula suecica</name>
    <dbReference type="NCBI Taxonomy" id="602035"/>
    <lineage>
        <taxon>Eukaryota</taxon>
        <taxon>Fungi</taxon>
        <taxon>Dikarya</taxon>
        <taxon>Ascomycota</taxon>
        <taxon>Pezizomycotina</taxon>
        <taxon>Leotiomycetes</taxon>
        <taxon>Helotiales</taxon>
        <taxon>Lachnaceae</taxon>
        <taxon>Lachnellula</taxon>
    </lineage>
</organism>
<name>A0A8T9C426_9HELO</name>
<reference evidence="2 3" key="1">
    <citation type="submission" date="2018-05" db="EMBL/GenBank/DDBJ databases">
        <title>Genome sequencing and assembly of the regulated plant pathogen Lachnellula willkommii and related sister species for the development of diagnostic species identification markers.</title>
        <authorList>
            <person name="Giroux E."/>
            <person name="Bilodeau G."/>
        </authorList>
    </citation>
    <scope>NUCLEOTIDE SEQUENCE [LARGE SCALE GENOMIC DNA]</scope>
    <source>
        <strain evidence="2 3">CBS 268.59</strain>
    </source>
</reference>
<accession>A0A8T9C426</accession>
<keyword evidence="3" id="KW-1185">Reference proteome</keyword>
<proteinExistence type="predicted"/>
<dbReference type="InterPro" id="IPR029498">
    <property type="entry name" value="HeLo_dom"/>
</dbReference>
<dbReference type="InterPro" id="IPR011009">
    <property type="entry name" value="Kinase-like_dom_sf"/>
</dbReference>
<gene>
    <name evidence="2" type="ORF">LSUE1_G004934</name>
</gene>
<sequence length="428" mass="48901">MAEVFGIVSGVLGLLPLCRDGLAMIRDVFDAPNSLSLAVGRLELQRDRFDEWREIWRNEEGEKDIKFEAYAKSNPAAARRVMRQLALLSQALFDARALEEQWGIKPDRSNRDSKDLSQFRLKSGQDLTIETQGSFLERCRVNMSFIKRCKFVFRKKETPWSQLIDLLKEYNENLLTYGPKLDLEKMLKGEFEMLRKLHLEDLKRLAEASAYEAKHSAPDNVNSVRYQDLSLAAQFSAVVKNIRSNSILFFPARNKPSSGSPGPASGYPQPLGYDDPIFVGLGNARVDDVVVDPGAVYEYPEMVDQMRMMSKRPNDINLDYYQHPDKRWNTSIRYSRAHDIYSLGCVLLEIGLWTPLDRLVEVEDEEFERTKKNFQGLTMKLDGMAGSIYGNVVRKCLAISTRERNEAESRELSKFCADIATSLSKCYA</sequence>
<feature type="domain" description="Prion-inhibition and propagation HeLo" evidence="1">
    <location>
        <begin position="4"/>
        <end position="176"/>
    </location>
</feature>
<evidence type="ECO:0000313" key="3">
    <source>
        <dbReference type="Proteomes" id="UP000469558"/>
    </source>
</evidence>
<dbReference type="InterPro" id="IPR038305">
    <property type="entry name" value="HeLo_sf"/>
</dbReference>
<dbReference type="Gene3D" id="1.20.120.1020">
    <property type="entry name" value="Prion-inhibition and propagation, HeLo domain"/>
    <property type="match status" value="1"/>
</dbReference>
<dbReference type="Proteomes" id="UP000469558">
    <property type="component" value="Unassembled WGS sequence"/>
</dbReference>